<comment type="subcellular location">
    <subcellularLocation>
        <location evidence="1">Membrane</location>
        <topology evidence="1">Multi-pass membrane protein</topology>
    </subcellularLocation>
</comment>
<feature type="transmembrane region" description="Helical" evidence="5">
    <location>
        <begin position="429"/>
        <end position="450"/>
    </location>
</feature>
<feature type="transmembrane region" description="Helical" evidence="5">
    <location>
        <begin position="388"/>
        <end position="409"/>
    </location>
</feature>
<gene>
    <name evidence="6" type="ORF">MFFC18_34630</name>
</gene>
<evidence type="ECO:0000313" key="6">
    <source>
        <dbReference type="EMBL" id="QEG23562.1"/>
    </source>
</evidence>
<reference evidence="6 7" key="1">
    <citation type="submission" date="2019-08" db="EMBL/GenBank/DDBJ databases">
        <title>Deep-cultivation of Planctomycetes and their phenomic and genomic characterization uncovers novel biology.</title>
        <authorList>
            <person name="Wiegand S."/>
            <person name="Jogler M."/>
            <person name="Boedeker C."/>
            <person name="Pinto D."/>
            <person name="Vollmers J."/>
            <person name="Rivas-Marin E."/>
            <person name="Kohn T."/>
            <person name="Peeters S.H."/>
            <person name="Heuer A."/>
            <person name="Rast P."/>
            <person name="Oberbeckmann S."/>
            <person name="Bunk B."/>
            <person name="Jeske O."/>
            <person name="Meyerdierks A."/>
            <person name="Storesund J.E."/>
            <person name="Kallscheuer N."/>
            <person name="Luecker S."/>
            <person name="Lage O.M."/>
            <person name="Pohl T."/>
            <person name="Merkel B.J."/>
            <person name="Hornburger P."/>
            <person name="Mueller R.-W."/>
            <person name="Bruemmer F."/>
            <person name="Labrenz M."/>
            <person name="Spormann A.M."/>
            <person name="Op den Camp H."/>
            <person name="Overmann J."/>
            <person name="Amann R."/>
            <person name="Jetten M.S.M."/>
            <person name="Mascher T."/>
            <person name="Medema M.H."/>
            <person name="Devos D.P."/>
            <person name="Kaster A.-K."/>
            <person name="Ovreas L."/>
            <person name="Rohde M."/>
            <person name="Galperin M.Y."/>
            <person name="Jogler C."/>
        </authorList>
    </citation>
    <scope>NUCLEOTIDE SEQUENCE [LARGE SCALE GENOMIC DNA]</scope>
    <source>
        <strain evidence="6 7">FC18</strain>
    </source>
</reference>
<evidence type="ECO:0000256" key="2">
    <source>
        <dbReference type="ARBA" id="ARBA00022692"/>
    </source>
</evidence>
<sequence>MSDNPYQLSADSVMEPPTTLLGSIKHLGPGLILSASIVGSGELIATTVMGAQAGFVTLWVILVSCLVKVAIQLEFGRHTIATGETTMQALNKLPGPRIGQTHCSIWIWLVLMISKNLQVGGIVGGVALILQIFFPTVPIWVFLVVLSICVSLLVSLGYYVVLEKASIVMIALFTVFTLTSLFMLQFTDNAVSMSDIASGFTFQLPQAALLVAVGAFGITGVGGDEIMVYNYWLIEKGYARHTGPNDGSEAWVRRAKGWIRIMYLDALLSMVVYTVVTMAFYLLGAAILHSRGLVPESGELVETLSQIYTQTLGGGARVAFLVGAFVVLFSTLFAALAAWTRLFGDAFGQIGIYDFQDTNDRRKAIAVLAWTFPVIWSVLYLFMTTPAFMVIVGGVITTFILVLVVVAAIDFRYRRTIDALKPSVWFDIALWASIVAILAVAIQALCSLFFG</sequence>
<feature type="transmembrane region" description="Helical" evidence="5">
    <location>
        <begin position="207"/>
        <end position="232"/>
    </location>
</feature>
<dbReference type="AlphaFoldDB" id="A0A5B9PFG9"/>
<dbReference type="GO" id="GO:0005384">
    <property type="term" value="F:manganese ion transmembrane transporter activity"/>
    <property type="evidence" value="ECO:0007669"/>
    <property type="project" value="TreeGrafter"/>
</dbReference>
<evidence type="ECO:0000256" key="3">
    <source>
        <dbReference type="ARBA" id="ARBA00022989"/>
    </source>
</evidence>
<dbReference type="Proteomes" id="UP000322214">
    <property type="component" value="Chromosome"/>
</dbReference>
<keyword evidence="2 5" id="KW-0812">Transmembrane</keyword>
<dbReference type="GO" id="GO:0005886">
    <property type="term" value="C:plasma membrane"/>
    <property type="evidence" value="ECO:0007669"/>
    <property type="project" value="TreeGrafter"/>
</dbReference>
<accession>A0A5B9PFG9</accession>
<feature type="transmembrane region" description="Helical" evidence="5">
    <location>
        <begin position="263"/>
        <end position="288"/>
    </location>
</feature>
<dbReference type="RefSeq" id="WP_075086306.1">
    <property type="nucleotide sequence ID" value="NZ_CP042912.1"/>
</dbReference>
<dbReference type="OrthoDB" id="9787548at2"/>
<dbReference type="GO" id="GO:0015086">
    <property type="term" value="F:cadmium ion transmembrane transporter activity"/>
    <property type="evidence" value="ECO:0007669"/>
    <property type="project" value="TreeGrafter"/>
</dbReference>
<proteinExistence type="predicted"/>
<keyword evidence="7" id="KW-1185">Reference proteome</keyword>
<evidence type="ECO:0000256" key="4">
    <source>
        <dbReference type="ARBA" id="ARBA00023136"/>
    </source>
</evidence>
<dbReference type="NCBIfam" id="NF037982">
    <property type="entry name" value="Nramp_1"/>
    <property type="match status" value="1"/>
</dbReference>
<feature type="transmembrane region" description="Helical" evidence="5">
    <location>
        <begin position="139"/>
        <end position="160"/>
    </location>
</feature>
<feature type="transmembrane region" description="Helical" evidence="5">
    <location>
        <begin position="167"/>
        <end position="187"/>
    </location>
</feature>
<feature type="transmembrane region" description="Helical" evidence="5">
    <location>
        <begin position="318"/>
        <end position="343"/>
    </location>
</feature>
<dbReference type="PANTHER" id="PTHR11706:SF3">
    <property type="entry name" value="METAL ION TRANSPORT PROTEIN"/>
    <property type="match status" value="1"/>
</dbReference>
<organism evidence="6 7">
    <name type="scientific">Mariniblastus fucicola</name>
    <dbReference type="NCBI Taxonomy" id="980251"/>
    <lineage>
        <taxon>Bacteria</taxon>
        <taxon>Pseudomonadati</taxon>
        <taxon>Planctomycetota</taxon>
        <taxon>Planctomycetia</taxon>
        <taxon>Pirellulales</taxon>
        <taxon>Pirellulaceae</taxon>
        <taxon>Mariniblastus</taxon>
    </lineage>
</organism>
<keyword evidence="4 5" id="KW-0472">Membrane</keyword>
<evidence type="ECO:0000256" key="5">
    <source>
        <dbReference type="SAM" id="Phobius"/>
    </source>
</evidence>
<feature type="transmembrane region" description="Helical" evidence="5">
    <location>
        <begin position="364"/>
        <end position="382"/>
    </location>
</feature>
<feature type="transmembrane region" description="Helical" evidence="5">
    <location>
        <begin position="105"/>
        <end position="133"/>
    </location>
</feature>
<evidence type="ECO:0000256" key="1">
    <source>
        <dbReference type="ARBA" id="ARBA00004141"/>
    </source>
</evidence>
<protein>
    <submittedName>
        <fullName evidence="6">Manganese transport protein MntH</fullName>
    </submittedName>
</protein>
<dbReference type="GO" id="GO:0034755">
    <property type="term" value="P:iron ion transmembrane transport"/>
    <property type="evidence" value="ECO:0007669"/>
    <property type="project" value="TreeGrafter"/>
</dbReference>
<feature type="transmembrane region" description="Helical" evidence="5">
    <location>
        <begin position="43"/>
        <end position="67"/>
    </location>
</feature>
<dbReference type="KEGG" id="mff:MFFC18_34630"/>
<dbReference type="STRING" id="980251.GCA_001642875_04490"/>
<dbReference type="PANTHER" id="PTHR11706">
    <property type="entry name" value="SOLUTE CARRIER PROTEIN FAMILY 11 MEMBER"/>
    <property type="match status" value="1"/>
</dbReference>
<dbReference type="Pfam" id="PF01566">
    <property type="entry name" value="Nramp"/>
    <property type="match status" value="1"/>
</dbReference>
<dbReference type="InterPro" id="IPR001046">
    <property type="entry name" value="NRAMP_fam"/>
</dbReference>
<evidence type="ECO:0000313" key="7">
    <source>
        <dbReference type="Proteomes" id="UP000322214"/>
    </source>
</evidence>
<dbReference type="EMBL" id="CP042912">
    <property type="protein sequence ID" value="QEG23562.1"/>
    <property type="molecule type" value="Genomic_DNA"/>
</dbReference>
<keyword evidence="3 5" id="KW-1133">Transmembrane helix</keyword>
<name>A0A5B9PFG9_9BACT</name>